<dbReference type="InterPro" id="IPR000866">
    <property type="entry name" value="AhpC/TSA"/>
</dbReference>
<evidence type="ECO:0000259" key="1">
    <source>
        <dbReference type="Pfam" id="PF00578"/>
    </source>
</evidence>
<evidence type="ECO:0000313" key="2">
    <source>
        <dbReference type="EMBL" id="ADD93121.1"/>
    </source>
</evidence>
<dbReference type="AlphaFoldDB" id="D6PBM0"/>
<reference evidence="2" key="1">
    <citation type="journal article" date="2010" name="ISME J.">
        <title>Metagenome of the Mediterranean deep chlorophyll maximum studied by direct and fosmid library 454 pyrosequencing.</title>
        <authorList>
            <person name="Ghai R."/>
            <person name="Martin-Cuadrado A.B."/>
            <person name="Molto A.G."/>
            <person name="Heredia I.G."/>
            <person name="Cabrera R."/>
            <person name="Martin J."/>
            <person name="Verdu M."/>
            <person name="Deschamps P."/>
            <person name="Moreira D."/>
            <person name="Lopez-Garcia P."/>
            <person name="Mira A."/>
            <person name="Rodriguez-Valera F."/>
        </authorList>
    </citation>
    <scope>NUCLEOTIDE SEQUENCE</scope>
</reference>
<dbReference type="EMBL" id="GU942966">
    <property type="protein sequence ID" value="ADD93121.1"/>
    <property type="molecule type" value="Genomic_DNA"/>
</dbReference>
<dbReference type="Pfam" id="PF00578">
    <property type="entry name" value="AhpC-TSA"/>
    <property type="match status" value="1"/>
</dbReference>
<dbReference type="InterPro" id="IPR036249">
    <property type="entry name" value="Thioredoxin-like_sf"/>
</dbReference>
<dbReference type="GO" id="GO:0016491">
    <property type="term" value="F:oxidoreductase activity"/>
    <property type="evidence" value="ECO:0007669"/>
    <property type="project" value="InterPro"/>
</dbReference>
<name>D6PBM0_9ARCH</name>
<accession>D6PBM0</accession>
<feature type="domain" description="Alkyl hydroperoxide reductase subunit C/ Thiol specific antioxidant" evidence="1">
    <location>
        <begin position="6"/>
        <end position="38"/>
    </location>
</feature>
<organism evidence="2">
    <name type="scientific">uncultured archaeon MedDCM-OCT-S05-C57</name>
    <dbReference type="NCBI Taxonomy" id="743092"/>
    <lineage>
        <taxon>Archaea</taxon>
        <taxon>environmental samples</taxon>
    </lineage>
</organism>
<dbReference type="SUPFAM" id="SSF52833">
    <property type="entry name" value="Thioredoxin-like"/>
    <property type="match status" value="1"/>
</dbReference>
<proteinExistence type="predicted"/>
<dbReference type="Gene3D" id="3.40.30.10">
    <property type="entry name" value="Glutaredoxin"/>
    <property type="match status" value="1"/>
</dbReference>
<sequence length="47" mass="5502">MTILEVGKKAPQFELPNQDEENKTLDDYNGKWLVAYFILEMTLQDVL</sequence>
<protein>
    <recommendedName>
        <fullName evidence="1">Alkyl hydroperoxide reductase subunit C/ Thiol specific antioxidant domain-containing protein</fullName>
    </recommendedName>
</protein>
<dbReference type="GO" id="GO:0016209">
    <property type="term" value="F:antioxidant activity"/>
    <property type="evidence" value="ECO:0007669"/>
    <property type="project" value="InterPro"/>
</dbReference>